<sequence>MKLYSELKLAQARGTQNEKLNNGIIYKHCCLTHFFLLRFFCIIGIR</sequence>
<dbReference type="Proteomes" id="UP000013782">
    <property type="component" value="Unassembled WGS sequence"/>
</dbReference>
<dbReference type="AlphaFoldDB" id="R2SI63"/>
<dbReference type="EMBL" id="AJAQ01000046">
    <property type="protein sequence ID" value="EOH87884.1"/>
    <property type="molecule type" value="Genomic_DNA"/>
</dbReference>
<reference evidence="1 2" key="1">
    <citation type="submission" date="2013-02" db="EMBL/GenBank/DDBJ databases">
        <title>The Genome Sequence of Enterococcus pallens BAA-351.</title>
        <authorList>
            <consortium name="The Broad Institute Genome Sequencing Platform"/>
            <consortium name="The Broad Institute Genome Sequencing Center for Infectious Disease"/>
            <person name="Earl A.M."/>
            <person name="Gilmore M.S."/>
            <person name="Lebreton F."/>
            <person name="Walker B."/>
            <person name="Young S.K."/>
            <person name="Zeng Q."/>
            <person name="Gargeya S."/>
            <person name="Fitzgerald M."/>
            <person name="Haas B."/>
            <person name="Abouelleil A."/>
            <person name="Alvarado L."/>
            <person name="Arachchi H.M."/>
            <person name="Berlin A.M."/>
            <person name="Chapman S.B."/>
            <person name="Dewar J."/>
            <person name="Goldberg J."/>
            <person name="Griggs A."/>
            <person name="Gujja S."/>
            <person name="Hansen M."/>
            <person name="Howarth C."/>
            <person name="Imamovic A."/>
            <person name="Larimer J."/>
            <person name="McCowan C."/>
            <person name="Murphy C."/>
            <person name="Neiman D."/>
            <person name="Pearson M."/>
            <person name="Priest M."/>
            <person name="Roberts A."/>
            <person name="Saif S."/>
            <person name="Shea T."/>
            <person name="Sisk P."/>
            <person name="Sykes S."/>
            <person name="Wortman J."/>
            <person name="Nusbaum C."/>
            <person name="Birren B."/>
        </authorList>
    </citation>
    <scope>NUCLEOTIDE SEQUENCE [LARGE SCALE GENOMIC DNA]</scope>
    <source>
        <strain evidence="1 2">ATCC BAA-351</strain>
    </source>
</reference>
<proteinExistence type="predicted"/>
<keyword evidence="2" id="KW-1185">Reference proteome</keyword>
<name>R2SI63_9ENTE</name>
<evidence type="ECO:0000313" key="1">
    <source>
        <dbReference type="EMBL" id="EOH87884.1"/>
    </source>
</evidence>
<gene>
    <name evidence="1" type="ORF">UAU_04739</name>
</gene>
<dbReference type="HOGENOM" id="CLU_3183443_0_0_9"/>
<evidence type="ECO:0000313" key="2">
    <source>
        <dbReference type="Proteomes" id="UP000013782"/>
    </source>
</evidence>
<comment type="caution">
    <text evidence="1">The sequence shown here is derived from an EMBL/GenBank/DDBJ whole genome shotgun (WGS) entry which is preliminary data.</text>
</comment>
<accession>R2SI63</accession>
<protein>
    <submittedName>
        <fullName evidence="1">Uncharacterized protein</fullName>
    </submittedName>
</protein>
<organism evidence="1 2">
    <name type="scientific">Enterococcus pallens ATCC BAA-351</name>
    <dbReference type="NCBI Taxonomy" id="1158607"/>
    <lineage>
        <taxon>Bacteria</taxon>
        <taxon>Bacillati</taxon>
        <taxon>Bacillota</taxon>
        <taxon>Bacilli</taxon>
        <taxon>Lactobacillales</taxon>
        <taxon>Enterococcaceae</taxon>
        <taxon>Enterococcus</taxon>
    </lineage>
</organism>